<proteinExistence type="predicted"/>
<sequence length="79" mass="9485">MKEESLSCQLNFQLQYCTNLYKRILSAAKTLQFIKYFNQIFFDGVHFTENCRAFAQIFHFLMIYKSQKLRAKINILGNY</sequence>
<dbReference type="EMBL" id="REGN01002414">
    <property type="protein sequence ID" value="RNA28238.1"/>
    <property type="molecule type" value="Genomic_DNA"/>
</dbReference>
<evidence type="ECO:0000313" key="1">
    <source>
        <dbReference type="EMBL" id="RNA28238.1"/>
    </source>
</evidence>
<protein>
    <submittedName>
        <fullName evidence="1">Uncharacterized protein</fullName>
    </submittedName>
</protein>
<organism evidence="1 2">
    <name type="scientific">Brachionus plicatilis</name>
    <name type="common">Marine rotifer</name>
    <name type="synonym">Brachionus muelleri</name>
    <dbReference type="NCBI Taxonomy" id="10195"/>
    <lineage>
        <taxon>Eukaryota</taxon>
        <taxon>Metazoa</taxon>
        <taxon>Spiralia</taxon>
        <taxon>Gnathifera</taxon>
        <taxon>Rotifera</taxon>
        <taxon>Eurotatoria</taxon>
        <taxon>Monogononta</taxon>
        <taxon>Pseudotrocha</taxon>
        <taxon>Ploima</taxon>
        <taxon>Brachionidae</taxon>
        <taxon>Brachionus</taxon>
    </lineage>
</organism>
<accession>A0A3M7RY06</accession>
<reference evidence="1 2" key="1">
    <citation type="journal article" date="2018" name="Sci. Rep.">
        <title>Genomic signatures of local adaptation to the degree of environmental predictability in rotifers.</title>
        <authorList>
            <person name="Franch-Gras L."/>
            <person name="Hahn C."/>
            <person name="Garcia-Roger E.M."/>
            <person name="Carmona M.J."/>
            <person name="Serra M."/>
            <person name="Gomez A."/>
        </authorList>
    </citation>
    <scope>NUCLEOTIDE SEQUENCE [LARGE SCALE GENOMIC DNA]</scope>
    <source>
        <strain evidence="1">HYR1</strain>
    </source>
</reference>
<comment type="caution">
    <text evidence="1">The sequence shown here is derived from an EMBL/GenBank/DDBJ whole genome shotgun (WGS) entry which is preliminary data.</text>
</comment>
<dbReference type="Proteomes" id="UP000276133">
    <property type="component" value="Unassembled WGS sequence"/>
</dbReference>
<keyword evidence="2" id="KW-1185">Reference proteome</keyword>
<gene>
    <name evidence="1" type="ORF">BpHYR1_000019</name>
</gene>
<evidence type="ECO:0000313" key="2">
    <source>
        <dbReference type="Proteomes" id="UP000276133"/>
    </source>
</evidence>
<dbReference type="AlphaFoldDB" id="A0A3M7RY06"/>
<name>A0A3M7RY06_BRAPC</name>